<dbReference type="Gene3D" id="3.50.50.60">
    <property type="entry name" value="FAD/NAD(P)-binding domain"/>
    <property type="match status" value="2"/>
</dbReference>
<evidence type="ECO:0000313" key="3">
    <source>
        <dbReference type="Proteomes" id="UP000249499"/>
    </source>
</evidence>
<dbReference type="SUPFAM" id="SSF51905">
    <property type="entry name" value="FAD/NAD(P)-binding domain"/>
    <property type="match status" value="1"/>
</dbReference>
<evidence type="ECO:0000259" key="1">
    <source>
        <dbReference type="Pfam" id="PF13454"/>
    </source>
</evidence>
<evidence type="ECO:0000313" key="2">
    <source>
        <dbReference type="EMBL" id="WFR97171.1"/>
    </source>
</evidence>
<dbReference type="RefSeq" id="WP_111222934.1">
    <property type="nucleotide sequence ID" value="NZ_CP117255.1"/>
</dbReference>
<feature type="domain" description="FAD-dependent urate hydroxylase HpyO/Asp monooxygenase CreE-like FAD/NAD(P)-binding" evidence="1">
    <location>
        <begin position="12"/>
        <end position="164"/>
    </location>
</feature>
<dbReference type="InterPro" id="IPR052189">
    <property type="entry name" value="L-asp_N-monooxygenase_NS-form"/>
</dbReference>
<name>A0AAF1KBZ8_9HYPH</name>
<dbReference type="PANTHER" id="PTHR40254">
    <property type="entry name" value="BLR0577 PROTEIN"/>
    <property type="match status" value="1"/>
</dbReference>
<dbReference type="PANTHER" id="PTHR40254:SF1">
    <property type="entry name" value="BLR0577 PROTEIN"/>
    <property type="match status" value="1"/>
</dbReference>
<dbReference type="Pfam" id="PF13454">
    <property type="entry name" value="NAD_binding_9"/>
    <property type="match status" value="1"/>
</dbReference>
<reference evidence="2 3" key="1">
    <citation type="journal article" date="2018" name="Sci. Rep.">
        <title>Rhizobium tumorigenes sp. nov., a novel plant tumorigenic bacterium isolated from cane gall tumors on thornless blackberry.</title>
        <authorList>
            <person name="Kuzmanovi N."/>
            <person name="Smalla K."/>
            <person name="Gronow S."/>
            <person name="PuBawska J."/>
        </authorList>
    </citation>
    <scope>NUCLEOTIDE SEQUENCE [LARGE SCALE GENOMIC DNA]</scope>
    <source>
        <strain evidence="2 3">1078</strain>
    </source>
</reference>
<dbReference type="InterPro" id="IPR038732">
    <property type="entry name" value="HpyO/CreE_NAD-binding"/>
</dbReference>
<sequence>MLSSPETIPVVAIVGGGVSGAAVAYHLAGTGLFGKQQIVLFEPRALLGAGLAYDTVEPAHRINVPSTRMSLFPDDPEHFQRWIDENAALADDPDALAVSGALYPRRGLFGRYMNAMIQPLVESGAIRHVRERVLSADRLNDRWHLTGEGGYVVDADMLVIATSHPAPSAPEPLASILGRNPRFVADPTRHGALDPIGIDDRVLIVGNGLTSADVVAALGLRGHRGPITAVSRRGLRSRGHPLVPQDPFGDFTSDPMQTASGLLKRVRAAIRDAGREGLSWHAVIDQVRGHGEALWRGLPVEERRRIARHLRPFWDVHRFRVAPQVEAATEAAIADGRMTVLAGSVADVTVDGDGIRCVLRLGRSRQRVEGHFDAVVVTTGPGHGGILRSQSFLAGLAETGYLVNDPTGLGLDCNANSQAIGASGTATASLFISGPLARGTFGELMGLPQVTEHAVFVASGVANTVRTLFPDKQRLHSL</sequence>
<dbReference type="EMBL" id="CP117255">
    <property type="protein sequence ID" value="WFR97171.1"/>
    <property type="molecule type" value="Genomic_DNA"/>
</dbReference>
<dbReference type="KEGG" id="rtu:PR017_08750"/>
<reference evidence="3" key="2">
    <citation type="journal article" date="2023" name="MicrobiologyOpen">
        <title>Genomics of the tumorigenes clade of the family Rhizobiaceae and description of Rhizobium rhododendri sp. nov.</title>
        <authorList>
            <person name="Kuzmanovic N."/>
            <person name="diCenzo G.C."/>
            <person name="Bunk B."/>
            <person name="Sproeer C."/>
            <person name="Fruehling A."/>
            <person name="Neumann-Schaal M."/>
            <person name="Overmann J."/>
            <person name="Smalla K."/>
        </authorList>
    </citation>
    <scope>NUCLEOTIDE SEQUENCE [LARGE SCALE GENOMIC DNA]</scope>
    <source>
        <strain evidence="3">1078</strain>
    </source>
</reference>
<accession>A0AAF1KBZ8</accession>
<gene>
    <name evidence="2" type="ORF">PR017_08750</name>
</gene>
<proteinExistence type="predicted"/>
<dbReference type="AlphaFoldDB" id="A0AAF1KBZ8"/>
<dbReference type="InterPro" id="IPR036188">
    <property type="entry name" value="FAD/NAD-bd_sf"/>
</dbReference>
<keyword evidence="3" id="KW-1185">Reference proteome</keyword>
<dbReference type="Proteomes" id="UP000249499">
    <property type="component" value="Chromosome"/>
</dbReference>
<organism evidence="2 3">
    <name type="scientific">Rhizobium tumorigenes</name>
    <dbReference type="NCBI Taxonomy" id="2041385"/>
    <lineage>
        <taxon>Bacteria</taxon>
        <taxon>Pseudomonadati</taxon>
        <taxon>Pseudomonadota</taxon>
        <taxon>Alphaproteobacteria</taxon>
        <taxon>Hyphomicrobiales</taxon>
        <taxon>Rhizobiaceae</taxon>
        <taxon>Rhizobium/Agrobacterium group</taxon>
        <taxon>Rhizobium</taxon>
    </lineage>
</organism>
<protein>
    <submittedName>
        <fullName evidence="2">FAD/NAD(P)-binding domain-containing protein</fullName>
    </submittedName>
</protein>